<evidence type="ECO:0000313" key="16">
    <source>
        <dbReference type="EMBL" id="CCE65305.1"/>
    </source>
</evidence>
<keyword evidence="10 12" id="KW-0326">Glycosidase</keyword>
<comment type="pathway">
    <text evidence="13">Glycan metabolism; N-glycan degradation.</text>
</comment>
<organism evidence="16 17">
    <name type="scientific">Tetrapisispora phaffii (strain ATCC 24235 / CBS 4417 / NBRC 1672 / NRRL Y-8282 / UCD 70-5)</name>
    <name type="common">Yeast</name>
    <name type="synonym">Fabospora phaffii</name>
    <dbReference type="NCBI Taxonomy" id="1071381"/>
    <lineage>
        <taxon>Eukaryota</taxon>
        <taxon>Fungi</taxon>
        <taxon>Dikarya</taxon>
        <taxon>Ascomycota</taxon>
        <taxon>Saccharomycotina</taxon>
        <taxon>Saccharomycetes</taxon>
        <taxon>Saccharomycetales</taxon>
        <taxon>Saccharomycetaceae</taxon>
        <taxon>Tetrapisispora</taxon>
    </lineage>
</organism>
<keyword evidence="9 13" id="KW-0325">Glycoprotein</keyword>
<sequence length="811" mass="94268">MKLIANIIFQVQLIAIFFSSFVYAKENKDEELYQIYTNSSLLWAPYRSNCYFGLRPRYINDSPLIMGIMWFDSSNQNGLAQMRHFVNLEDKLKRYSWEVYDPRYGGKENIIDEANNLNITYSFVKTNDGQNWSVRVNGQALNPKKKTSGSIVVYLSQNGEDKTSNIIKIDGPDPNNLHFVGLSKELGDYHISVTDNYGKYFKAVKRTPFETAPDADSSQTSHLAMVVPDKQIWKARDIFQTLITESINQITSSTSTDIHPSLIPSIFTLRNIFNFNGGNFHYIQKSFDMKKDFEFDIIYNHEKSLEKINSENDVTQLIQSAINKINIKFNKKFKFDYKFEDKKSFALETLSNLLGGIGYFHGTQYVDRITELNEDTFEKVDLKNFAEEAPLELFSTVPSRGFFPRGFYWDEGFNLLQVMEYDFGLAFELLSSWINIIEEETGWVPREVILGDEARSKVPDEFIVQTPRIANPPTLFVTLSEMLIKAYEIHESSKSNSNFGVAGEENNLLEENYEILAARIKSLYPKLVKHYDWFRSSQKVLTDDYEEIFDDEGILDNIHLDELYRWSGRTRKHCLPSGLDDYPRAQPPDLSELNVDTLAWVGIMTKSLKKIASILELKDEAKYEKIERNIIENLDTVHWSEENNCYCDVSIDEFDEGRVHVCHKGYISLLPFALKLIPENSDKLEKIVSLMEDKEELYSEFGLRSLSKQDQYYRTEEDYWRGKIWMPMNYINLDALRHYFPDRITENKKNSKDSINKLYHNLKNNLINNIFKVWKKQGFVYENYDPETGAGSGAEQFTGWTALIVNIMGHF</sequence>
<comment type="subcellular location">
    <subcellularLocation>
        <location evidence="1 12">Endoplasmic reticulum membrane</location>
        <topology evidence="1 12">Single-pass type II membrane protein</topology>
    </subcellularLocation>
</comment>
<evidence type="ECO:0000313" key="17">
    <source>
        <dbReference type="Proteomes" id="UP000005666"/>
    </source>
</evidence>
<protein>
    <recommendedName>
        <fullName evidence="11 12">Mannosyl-oligosaccharide glucosidase</fullName>
        <ecNumber evidence="11 12">3.2.1.106</ecNumber>
    </recommendedName>
    <alternativeName>
        <fullName evidence="13">Glucosidase I</fullName>
    </alternativeName>
</protein>
<dbReference type="Proteomes" id="UP000005666">
    <property type="component" value="Chromosome 11"/>
</dbReference>
<dbReference type="GeneID" id="11533298"/>
<name>G8BZH7_TETPH</name>
<comment type="function">
    <text evidence="12">Cleaves the distal alpha 1,2-linked glucose residue from the Glc(3)Man(9)GlcNAc(2) oligosaccharide precursor.</text>
</comment>
<dbReference type="EC" id="3.2.1.106" evidence="11 12"/>
<reference evidence="16 17" key="1">
    <citation type="journal article" date="2011" name="Proc. Natl. Acad. Sci. U.S.A.">
        <title>Evolutionary erosion of yeast sex chromosomes by mating-type switching accidents.</title>
        <authorList>
            <person name="Gordon J.L."/>
            <person name="Armisen D."/>
            <person name="Proux-Wera E."/>
            <person name="Oheigeartaigh S.S."/>
            <person name="Byrne K.P."/>
            <person name="Wolfe K.H."/>
        </authorList>
    </citation>
    <scope>NUCLEOTIDE SEQUENCE [LARGE SCALE GENOMIC DNA]</scope>
    <source>
        <strain evidence="17">ATCC 24235 / CBS 4417 / NBRC 1672 / NRRL Y-8282 / UCD 70-5</strain>
    </source>
</reference>
<keyword evidence="8" id="KW-0472">Membrane</keyword>
<dbReference type="InterPro" id="IPR012341">
    <property type="entry name" value="6hp_glycosidase-like_sf"/>
</dbReference>
<dbReference type="Pfam" id="PF03200">
    <property type="entry name" value="Glyco_hydro_63"/>
    <property type="match status" value="1"/>
</dbReference>
<dbReference type="InterPro" id="IPR004888">
    <property type="entry name" value="Glycoside_hydrolase_63"/>
</dbReference>
<dbReference type="eggNOG" id="KOG2161">
    <property type="taxonomic scope" value="Eukaryota"/>
</dbReference>
<dbReference type="OMA" id="FNWYNTT"/>
<dbReference type="GO" id="GO:0070880">
    <property type="term" value="P:fungal-type cell wall beta-glucan biosynthetic process"/>
    <property type="evidence" value="ECO:0007669"/>
    <property type="project" value="EnsemblFungi"/>
</dbReference>
<dbReference type="PANTHER" id="PTHR10412">
    <property type="entry name" value="MANNOSYL-OLIGOSACCHARIDE GLUCOSIDASE"/>
    <property type="match status" value="1"/>
</dbReference>
<dbReference type="SUPFAM" id="SSF48208">
    <property type="entry name" value="Six-hairpin glycosidases"/>
    <property type="match status" value="1"/>
</dbReference>
<evidence type="ECO:0000256" key="2">
    <source>
        <dbReference type="ARBA" id="ARBA00010833"/>
    </source>
</evidence>
<dbReference type="AlphaFoldDB" id="G8BZH7"/>
<evidence type="ECO:0000256" key="6">
    <source>
        <dbReference type="ARBA" id="ARBA00022968"/>
    </source>
</evidence>
<dbReference type="OrthoDB" id="410058at2759"/>
<feature type="domain" description="Glycosyl hydrolase family 63 C-terminal" evidence="14">
    <location>
        <begin position="312"/>
        <end position="809"/>
    </location>
</feature>
<evidence type="ECO:0000259" key="15">
    <source>
        <dbReference type="Pfam" id="PF16923"/>
    </source>
</evidence>
<dbReference type="Gene3D" id="1.50.10.10">
    <property type="match status" value="1"/>
</dbReference>
<dbReference type="KEGG" id="tpf:TPHA_0K01720"/>
<evidence type="ECO:0000256" key="5">
    <source>
        <dbReference type="ARBA" id="ARBA00022824"/>
    </source>
</evidence>
<dbReference type="GO" id="GO:0098553">
    <property type="term" value="C:lumenal side of endoplasmic reticulum membrane"/>
    <property type="evidence" value="ECO:0007669"/>
    <property type="project" value="EnsemblFungi"/>
</dbReference>
<dbReference type="PANTHER" id="PTHR10412:SF11">
    <property type="entry name" value="MANNOSYL-OLIGOSACCHARIDE GLUCOSIDASE"/>
    <property type="match status" value="1"/>
</dbReference>
<evidence type="ECO:0000256" key="10">
    <source>
        <dbReference type="ARBA" id="ARBA00023295"/>
    </source>
</evidence>
<evidence type="ECO:0000256" key="3">
    <source>
        <dbReference type="ARBA" id="ARBA00022692"/>
    </source>
</evidence>
<keyword evidence="6" id="KW-0735">Signal-anchor</keyword>
<evidence type="ECO:0000256" key="8">
    <source>
        <dbReference type="ARBA" id="ARBA00023136"/>
    </source>
</evidence>
<gene>
    <name evidence="16" type="primary">TPHA0K01720</name>
    <name evidence="16" type="ordered locus">TPHA_0K01720</name>
</gene>
<accession>G8BZH7</accession>
<feature type="domain" description="Glycosyl hydrolase family 63 N-terminal" evidence="15">
    <location>
        <begin position="40"/>
        <end position="257"/>
    </location>
</feature>
<dbReference type="RefSeq" id="XP_003687739.1">
    <property type="nucleotide sequence ID" value="XM_003687691.1"/>
</dbReference>
<keyword evidence="7" id="KW-1133">Transmembrane helix</keyword>
<dbReference type="GO" id="GO:0004573">
    <property type="term" value="F:Glc3Man9GlcNAc2 oligosaccharide glucosidase activity"/>
    <property type="evidence" value="ECO:0007669"/>
    <property type="project" value="UniProtKB-UniRule"/>
</dbReference>
<dbReference type="EMBL" id="HE612866">
    <property type="protein sequence ID" value="CCE65305.1"/>
    <property type="molecule type" value="Genomic_DNA"/>
</dbReference>
<dbReference type="GO" id="GO:0006491">
    <property type="term" value="P:N-glycan processing"/>
    <property type="evidence" value="ECO:0007669"/>
    <property type="project" value="EnsemblFungi"/>
</dbReference>
<keyword evidence="17" id="KW-1185">Reference proteome</keyword>
<evidence type="ECO:0000256" key="4">
    <source>
        <dbReference type="ARBA" id="ARBA00022801"/>
    </source>
</evidence>
<keyword evidence="4 12" id="KW-0378">Hydrolase</keyword>
<evidence type="ECO:0000259" key="14">
    <source>
        <dbReference type="Pfam" id="PF03200"/>
    </source>
</evidence>
<comment type="similarity">
    <text evidence="2 12">Belongs to the glycosyl hydrolase 63 family.</text>
</comment>
<evidence type="ECO:0000256" key="9">
    <source>
        <dbReference type="ARBA" id="ARBA00023180"/>
    </source>
</evidence>
<dbReference type="Gene3D" id="2.70.98.110">
    <property type="entry name" value="Glycosyl hydrolase family 63, N-terminal domain"/>
    <property type="match status" value="1"/>
</dbReference>
<dbReference type="InterPro" id="IPR031631">
    <property type="entry name" value="Glyco_hydro_63N"/>
</dbReference>
<dbReference type="STRING" id="1071381.G8BZH7"/>
<dbReference type="GO" id="GO:0006488">
    <property type="term" value="P:dolichol-linked oligosaccharide biosynthetic process"/>
    <property type="evidence" value="ECO:0007669"/>
    <property type="project" value="EnsemblFungi"/>
</dbReference>
<dbReference type="InterPro" id="IPR008928">
    <property type="entry name" value="6-hairpin_glycosidase_sf"/>
</dbReference>
<evidence type="ECO:0000256" key="7">
    <source>
        <dbReference type="ARBA" id="ARBA00022989"/>
    </source>
</evidence>
<evidence type="ECO:0000256" key="13">
    <source>
        <dbReference type="RuleBase" id="RU369107"/>
    </source>
</evidence>
<evidence type="ECO:0000256" key="12">
    <source>
        <dbReference type="RuleBase" id="RU368089"/>
    </source>
</evidence>
<dbReference type="HOGENOM" id="CLU_007380_2_0_1"/>
<evidence type="ECO:0000256" key="11">
    <source>
        <dbReference type="ARBA" id="ARBA00038888"/>
    </source>
</evidence>
<evidence type="ECO:0000256" key="1">
    <source>
        <dbReference type="ARBA" id="ARBA00004648"/>
    </source>
</evidence>
<keyword evidence="3" id="KW-0812">Transmembrane</keyword>
<keyword evidence="5 12" id="KW-0256">Endoplasmic reticulum</keyword>
<dbReference type="InterPro" id="IPR038518">
    <property type="entry name" value="Glyco_hydro_63N_sf"/>
</dbReference>
<dbReference type="GO" id="GO:0009311">
    <property type="term" value="P:oligosaccharide metabolic process"/>
    <property type="evidence" value="ECO:0007669"/>
    <property type="project" value="UniProtKB-UniRule"/>
</dbReference>
<dbReference type="Pfam" id="PF16923">
    <property type="entry name" value="Glyco_hydro_63N"/>
    <property type="match status" value="1"/>
</dbReference>
<dbReference type="InterPro" id="IPR031335">
    <property type="entry name" value="Glyco_hydro_63_C"/>
</dbReference>
<comment type="catalytic activity">
    <reaction evidence="12">
        <text>N(4)-(alpha-D-Glc-(1-&gt;2)-alpha-D-Glc-(1-&gt;3)-alpha-D-Glc-(1-&gt;3)-alpha-D-Man-(1-&gt;2)-alpha-D-Man-(1-&gt;2)-alpha-D-Man-(1-&gt;3)-[alpha-D-Man-(1-&gt;2)-alpha-D-Man-(1-&gt;3)-[alpha-D-Man-(1-&gt;2)-alpha-D-Man-(1-&gt;6)]-alpha-D-Man-(1-&gt;6)]-beta-D-Man-(1-&gt;4)-beta-D-GlcNAc-(1-&gt;4)-beta-D-GlcNAc)-L-asparaginyl-[protein] + H2O = N(4)-(alpha-D-Glc-(1-&gt;3)-alpha-D-Glc-(1-&gt;3)-alpha-D-Man-(1-&gt;2)-alpha-D-Man-(1-&gt;2)-alpha-D-Man-(1-&gt;3)-[alpha-D-Man-(1-&gt;2)-alpha-D-Man-(1-&gt;3)-[alpha-D-Man-(1-&gt;2)-alpha-D-Man-(1-&gt;6)]-alpha-D-Man-(1-&gt;6)]-beta-D-Man-(1-&gt;4)-beta-D-GlcNAc-(1-&gt;4)-beta-D-GlcNAc)-L-asparaginyl-[protein] + beta-D-glucose</text>
        <dbReference type="Rhea" id="RHEA:55988"/>
        <dbReference type="Rhea" id="RHEA-COMP:12806"/>
        <dbReference type="Rhea" id="RHEA-COMP:14355"/>
        <dbReference type="ChEBI" id="CHEBI:15377"/>
        <dbReference type="ChEBI" id="CHEBI:15903"/>
        <dbReference type="ChEBI" id="CHEBI:59082"/>
        <dbReference type="ChEBI" id="CHEBI:132537"/>
        <dbReference type="EC" id="3.2.1.106"/>
    </reaction>
</comment>
<proteinExistence type="inferred from homology"/>